<proteinExistence type="predicted"/>
<gene>
    <name evidence="1" type="ORF">AYI68_g8035</name>
</gene>
<accession>A0A1R0GM16</accession>
<keyword evidence="2" id="KW-1185">Reference proteome</keyword>
<comment type="caution">
    <text evidence="1">The sequence shown here is derived from an EMBL/GenBank/DDBJ whole genome shotgun (WGS) entry which is preliminary data.</text>
</comment>
<dbReference type="OrthoDB" id="5545891at2759"/>
<name>A0A1R0GM16_9FUNG</name>
<protein>
    <submittedName>
        <fullName evidence="1">Uncharacterized protein</fullName>
    </submittedName>
</protein>
<evidence type="ECO:0000313" key="1">
    <source>
        <dbReference type="EMBL" id="OLY77926.1"/>
    </source>
</evidence>
<dbReference type="Proteomes" id="UP000187455">
    <property type="component" value="Unassembled WGS sequence"/>
</dbReference>
<dbReference type="EMBL" id="LSSL01007573">
    <property type="protein sequence ID" value="OLY77926.1"/>
    <property type="molecule type" value="Genomic_DNA"/>
</dbReference>
<sequence length="76" mass="8681">MRVAITDLVVYPEFVEALPSIEENFYLTPLNKEERKEAIYSCPRSSSIANSHISNNKKKILCGTESKRLLLKIPDQ</sequence>
<organism evidence="1 2">
    <name type="scientific">Smittium mucronatum</name>
    <dbReference type="NCBI Taxonomy" id="133383"/>
    <lineage>
        <taxon>Eukaryota</taxon>
        <taxon>Fungi</taxon>
        <taxon>Fungi incertae sedis</taxon>
        <taxon>Zoopagomycota</taxon>
        <taxon>Kickxellomycotina</taxon>
        <taxon>Harpellomycetes</taxon>
        <taxon>Harpellales</taxon>
        <taxon>Legeriomycetaceae</taxon>
        <taxon>Smittium</taxon>
    </lineage>
</organism>
<dbReference type="AlphaFoldDB" id="A0A1R0GM16"/>
<reference evidence="1 2" key="1">
    <citation type="journal article" date="2016" name="Mol. Biol. Evol.">
        <title>Genome-Wide Survey of Gut Fungi (Harpellales) Reveals the First Horizontally Transferred Ubiquitin Gene from a Mosquito Host.</title>
        <authorList>
            <person name="Wang Y."/>
            <person name="White M.M."/>
            <person name="Kvist S."/>
            <person name="Moncalvo J.M."/>
        </authorList>
    </citation>
    <scope>NUCLEOTIDE SEQUENCE [LARGE SCALE GENOMIC DNA]</scope>
    <source>
        <strain evidence="1 2">ALG-7-W6</strain>
    </source>
</reference>
<evidence type="ECO:0000313" key="2">
    <source>
        <dbReference type="Proteomes" id="UP000187455"/>
    </source>
</evidence>